<dbReference type="InterPro" id="IPR051834">
    <property type="entry name" value="RING_finger_E3_ligase"/>
</dbReference>
<evidence type="ECO:0000256" key="3">
    <source>
        <dbReference type="ARBA" id="ARBA00022833"/>
    </source>
</evidence>
<organism evidence="7 8">
    <name type="scientific">Ostreobium quekettii</name>
    <dbReference type="NCBI Taxonomy" id="121088"/>
    <lineage>
        <taxon>Eukaryota</taxon>
        <taxon>Viridiplantae</taxon>
        <taxon>Chlorophyta</taxon>
        <taxon>core chlorophytes</taxon>
        <taxon>Ulvophyceae</taxon>
        <taxon>TCBD clade</taxon>
        <taxon>Bryopsidales</taxon>
        <taxon>Ostreobineae</taxon>
        <taxon>Ostreobiaceae</taxon>
        <taxon>Ostreobium</taxon>
    </lineage>
</organism>
<feature type="domain" description="RING-type" evidence="6">
    <location>
        <begin position="425"/>
        <end position="466"/>
    </location>
</feature>
<proteinExistence type="predicted"/>
<evidence type="ECO:0000256" key="4">
    <source>
        <dbReference type="PROSITE-ProRule" id="PRU00175"/>
    </source>
</evidence>
<dbReference type="OrthoDB" id="8062037at2759"/>
<name>A0A8S1IZ96_9CHLO</name>
<evidence type="ECO:0000256" key="5">
    <source>
        <dbReference type="SAM" id="MobiDB-lite"/>
    </source>
</evidence>
<protein>
    <recommendedName>
        <fullName evidence="6">RING-type domain-containing protein</fullName>
    </recommendedName>
</protein>
<dbReference type="GO" id="GO:0008270">
    <property type="term" value="F:zinc ion binding"/>
    <property type="evidence" value="ECO:0007669"/>
    <property type="project" value="UniProtKB-KW"/>
</dbReference>
<dbReference type="CDD" id="cd16454">
    <property type="entry name" value="RING-H2_PA-TM-RING"/>
    <property type="match status" value="1"/>
</dbReference>
<dbReference type="PANTHER" id="PTHR45931">
    <property type="entry name" value="SI:CH211-59O9.10"/>
    <property type="match status" value="1"/>
</dbReference>
<dbReference type="PROSITE" id="PS50089">
    <property type="entry name" value="ZF_RING_2"/>
    <property type="match status" value="1"/>
</dbReference>
<feature type="region of interest" description="Disordered" evidence="5">
    <location>
        <begin position="400"/>
        <end position="420"/>
    </location>
</feature>
<evidence type="ECO:0000256" key="1">
    <source>
        <dbReference type="ARBA" id="ARBA00022723"/>
    </source>
</evidence>
<dbReference type="PANTHER" id="PTHR45931:SF3">
    <property type="entry name" value="RING ZINC FINGER-CONTAINING PROTEIN"/>
    <property type="match status" value="1"/>
</dbReference>
<feature type="compositionally biased region" description="Gly residues" evidence="5">
    <location>
        <begin position="1"/>
        <end position="14"/>
    </location>
</feature>
<evidence type="ECO:0000313" key="8">
    <source>
        <dbReference type="Proteomes" id="UP000708148"/>
    </source>
</evidence>
<evidence type="ECO:0000256" key="2">
    <source>
        <dbReference type="ARBA" id="ARBA00022771"/>
    </source>
</evidence>
<keyword evidence="1" id="KW-0479">Metal-binding</keyword>
<keyword evidence="3" id="KW-0862">Zinc</keyword>
<feature type="compositionally biased region" description="Acidic residues" evidence="5">
    <location>
        <begin position="400"/>
        <end position="418"/>
    </location>
</feature>
<dbReference type="GO" id="GO:0006511">
    <property type="term" value="P:ubiquitin-dependent protein catabolic process"/>
    <property type="evidence" value="ECO:0007669"/>
    <property type="project" value="TreeGrafter"/>
</dbReference>
<dbReference type="InterPro" id="IPR001841">
    <property type="entry name" value="Znf_RING"/>
</dbReference>
<keyword evidence="8" id="KW-1185">Reference proteome</keyword>
<comment type="caution">
    <text evidence="7">The sequence shown here is derived from an EMBL/GenBank/DDBJ whole genome shotgun (WGS) entry which is preliminary data.</text>
</comment>
<dbReference type="GO" id="GO:0005634">
    <property type="term" value="C:nucleus"/>
    <property type="evidence" value="ECO:0007669"/>
    <property type="project" value="TreeGrafter"/>
</dbReference>
<keyword evidence="2 4" id="KW-0863">Zinc-finger</keyword>
<feature type="region of interest" description="Disordered" evidence="5">
    <location>
        <begin position="151"/>
        <end position="177"/>
    </location>
</feature>
<dbReference type="SUPFAM" id="SSF57850">
    <property type="entry name" value="RING/U-box"/>
    <property type="match status" value="1"/>
</dbReference>
<feature type="region of interest" description="Disordered" evidence="5">
    <location>
        <begin position="78"/>
        <end position="103"/>
    </location>
</feature>
<sequence length="472" mass="51931">MGGQAYEDGGGPAGPGSQEGSVSHAFSSGLVPGGLEATLARRGSTVRQEARAPRPQVGRVDLWGEPSTFFDVAGEPLDMAEEGPSRSDNLQWARKSQRQTRTSCRLAPEAPDFLREGVPESPFRWCSPPPPALPSSPPSEVFQFARDLASPPRMRPVTRSGRGGRAPVPPGDRRFNPWEDILDPDDEFLDLGMIQTGRPGPSRHGRGAGRPASAEASRTRVGPRSESFPCGFFELPSTEAAEGGGFPSMTQRTSRGVDSRRAALLDAAREQALQQTRDAIQRHRTQRAQRLRERRASLREEFGALMSALGILHGPEGGQDRVREPRGGMVSMHEAVMGIARSGLPPHLLFTDRDFTPDDYEWLCRLDEGVENRKGADEDTINKLATVAYADVEFEDAHEDVQEEEEEVELEEEGEEGVSDPGRRCPICLDCFGRGDMLRVMPCKHKYHKDCLDKWLKIKATCPICNLNIKGE</sequence>
<dbReference type="AlphaFoldDB" id="A0A8S1IZ96"/>
<evidence type="ECO:0000313" key="7">
    <source>
        <dbReference type="EMBL" id="CAD7700453.1"/>
    </source>
</evidence>
<dbReference type="SMART" id="SM00184">
    <property type="entry name" value="RING"/>
    <property type="match status" value="1"/>
</dbReference>
<reference evidence="7" key="1">
    <citation type="submission" date="2020-12" db="EMBL/GenBank/DDBJ databases">
        <authorList>
            <person name="Iha C."/>
        </authorList>
    </citation>
    <scope>NUCLEOTIDE SEQUENCE</scope>
</reference>
<dbReference type="InterPro" id="IPR013083">
    <property type="entry name" value="Znf_RING/FYVE/PHD"/>
</dbReference>
<evidence type="ECO:0000259" key="6">
    <source>
        <dbReference type="PROSITE" id="PS50089"/>
    </source>
</evidence>
<gene>
    <name evidence="7" type="ORF">OSTQU699_LOCUS5812</name>
</gene>
<dbReference type="Gene3D" id="3.30.40.10">
    <property type="entry name" value="Zinc/RING finger domain, C3HC4 (zinc finger)"/>
    <property type="match status" value="1"/>
</dbReference>
<feature type="region of interest" description="Disordered" evidence="5">
    <location>
        <begin position="196"/>
        <end position="227"/>
    </location>
</feature>
<dbReference type="Proteomes" id="UP000708148">
    <property type="component" value="Unassembled WGS sequence"/>
</dbReference>
<feature type="region of interest" description="Disordered" evidence="5">
    <location>
        <begin position="1"/>
        <end position="62"/>
    </location>
</feature>
<dbReference type="EMBL" id="CAJHUC010001267">
    <property type="protein sequence ID" value="CAD7700453.1"/>
    <property type="molecule type" value="Genomic_DNA"/>
</dbReference>
<accession>A0A8S1IZ96</accession>
<dbReference type="GO" id="GO:0061630">
    <property type="term" value="F:ubiquitin protein ligase activity"/>
    <property type="evidence" value="ECO:0007669"/>
    <property type="project" value="TreeGrafter"/>
</dbReference>
<dbReference type="Pfam" id="PF13639">
    <property type="entry name" value="zf-RING_2"/>
    <property type="match status" value="1"/>
</dbReference>